<name>F2J0K7_POLGS</name>
<dbReference type="InterPro" id="IPR036197">
    <property type="entry name" value="NarG-like_sf"/>
</dbReference>
<gene>
    <name evidence="2" type="ordered locus">SL003B_1246</name>
</gene>
<dbReference type="SUPFAM" id="SSF103501">
    <property type="entry name" value="Respiratory nitrate reductase 1 gamma chain"/>
    <property type="match status" value="1"/>
</dbReference>
<dbReference type="HOGENOM" id="CLU_2370424_0_0_5"/>
<organism evidence="2 3">
    <name type="scientific">Polymorphum gilvum (strain LMG 25793 / CGMCC 1.9160 / SL003B-26A1)</name>
    <dbReference type="NCBI Taxonomy" id="991905"/>
    <lineage>
        <taxon>Bacteria</taxon>
        <taxon>Pseudomonadati</taxon>
        <taxon>Pseudomonadota</taxon>
        <taxon>Alphaproteobacteria</taxon>
        <taxon>Rhodobacterales</taxon>
        <taxon>Paracoccaceae</taxon>
        <taxon>Polymorphum</taxon>
    </lineage>
</organism>
<sequence length="95" mass="9970">MNGPSFDDSHRANRTAPAGSSLVLASAWAAGLTAAGLFALAAPFHPMLALLVAGFLAMAALTGLLWHRLERDIRLLPTASGRRRTGSAGDWSGEW</sequence>
<keyword evidence="1" id="KW-0812">Transmembrane</keyword>
<dbReference type="EMBL" id="CP002568">
    <property type="protein sequence ID" value="ADZ69675.1"/>
    <property type="molecule type" value="Genomic_DNA"/>
</dbReference>
<dbReference type="AlphaFoldDB" id="F2J0K7"/>
<protein>
    <submittedName>
        <fullName evidence="2">Uncharacterized protein</fullName>
    </submittedName>
</protein>
<reference evidence="2 3" key="1">
    <citation type="journal article" date="2011" name="J. Bacteriol.">
        <title>Complete genome sequence of Polymorphum gilvum SL003B-26A1T, a crude oil-degrading bacterium from oil-polluted saline soil.</title>
        <authorList>
            <person name="Li S.G."/>
            <person name="Tang Y.Q."/>
            <person name="Nie Y."/>
            <person name="Cai M."/>
            <person name="Wu X.L."/>
        </authorList>
    </citation>
    <scope>NUCLEOTIDE SEQUENCE [LARGE SCALE GENOMIC DNA]</scope>
    <source>
        <strain evidence="3">LMG 25793 / CGMCC 1.9160 / SL003B-26A1</strain>
    </source>
</reference>
<feature type="transmembrane region" description="Helical" evidence="1">
    <location>
        <begin position="47"/>
        <end position="66"/>
    </location>
</feature>
<feature type="transmembrane region" description="Helical" evidence="1">
    <location>
        <begin position="21"/>
        <end position="41"/>
    </location>
</feature>
<evidence type="ECO:0000256" key="1">
    <source>
        <dbReference type="SAM" id="Phobius"/>
    </source>
</evidence>
<dbReference type="STRING" id="991905.SL003B_1246"/>
<dbReference type="KEGG" id="pgv:SL003B_1246"/>
<evidence type="ECO:0000313" key="3">
    <source>
        <dbReference type="Proteomes" id="UP000008130"/>
    </source>
</evidence>
<dbReference type="RefSeq" id="WP_013651992.1">
    <property type="nucleotide sequence ID" value="NC_015259.1"/>
</dbReference>
<keyword evidence="3" id="KW-1185">Reference proteome</keyword>
<dbReference type="Proteomes" id="UP000008130">
    <property type="component" value="Chromosome"/>
</dbReference>
<accession>F2J0K7</accession>
<keyword evidence="1" id="KW-0472">Membrane</keyword>
<proteinExistence type="predicted"/>
<evidence type="ECO:0000313" key="2">
    <source>
        <dbReference type="EMBL" id="ADZ69675.1"/>
    </source>
</evidence>
<keyword evidence="1" id="KW-1133">Transmembrane helix</keyword>